<reference evidence="1 2" key="1">
    <citation type="journal article" date="2015" name="Nature">
        <title>rRNA introns, odd ribosomes, and small enigmatic genomes across a large radiation of phyla.</title>
        <authorList>
            <person name="Brown C.T."/>
            <person name="Hug L.A."/>
            <person name="Thomas B.C."/>
            <person name="Sharon I."/>
            <person name="Castelle C.J."/>
            <person name="Singh A."/>
            <person name="Wilkins M.J."/>
            <person name="Williams K.H."/>
            <person name="Banfield J.F."/>
        </authorList>
    </citation>
    <scope>NUCLEOTIDE SEQUENCE [LARGE SCALE GENOMIC DNA]</scope>
</reference>
<accession>A0A0G0GI50</accession>
<dbReference type="GO" id="GO:0006450">
    <property type="term" value="P:regulation of translational fidelity"/>
    <property type="evidence" value="ECO:0007669"/>
    <property type="project" value="InterPro"/>
</dbReference>
<sequence length="90" mass="10568">MNIKDIENLAALARLELTEKEKEGLLSDMDSILGYVKQIEEVKIKEVKLDYDLKNIWREDNPGQREFSKELIISQFPDSQDEFLKVKKIL</sequence>
<proteinExistence type="predicted"/>
<comment type="caution">
    <text evidence="1">The sequence shown here is derived from an EMBL/GenBank/DDBJ whole genome shotgun (WGS) entry which is preliminary data.</text>
</comment>
<protein>
    <submittedName>
        <fullName evidence="1">Aspartyl/glutamyl-tRNA(Asn/Gln) amidotransferase subunit C</fullName>
    </submittedName>
</protein>
<gene>
    <name evidence="1" type="ORF">US45_C0059G0002</name>
</gene>
<dbReference type="AlphaFoldDB" id="A0A0G0GI50"/>
<evidence type="ECO:0000313" key="1">
    <source>
        <dbReference type="EMBL" id="KKQ29642.1"/>
    </source>
</evidence>
<dbReference type="GO" id="GO:0016740">
    <property type="term" value="F:transferase activity"/>
    <property type="evidence" value="ECO:0007669"/>
    <property type="project" value="UniProtKB-KW"/>
</dbReference>
<evidence type="ECO:0000313" key="2">
    <source>
        <dbReference type="Proteomes" id="UP000034701"/>
    </source>
</evidence>
<dbReference type="Proteomes" id="UP000034701">
    <property type="component" value="Unassembled WGS sequence"/>
</dbReference>
<name>A0A0G0GI50_9BACT</name>
<dbReference type="NCBIfam" id="TIGR00135">
    <property type="entry name" value="gatC"/>
    <property type="match status" value="1"/>
</dbReference>
<dbReference type="Gene3D" id="1.10.20.60">
    <property type="entry name" value="Glu-tRNAGln amidotransferase C subunit, N-terminal domain"/>
    <property type="match status" value="1"/>
</dbReference>
<dbReference type="Pfam" id="PF02686">
    <property type="entry name" value="GatC"/>
    <property type="match status" value="1"/>
</dbReference>
<dbReference type="InterPro" id="IPR036113">
    <property type="entry name" value="Asp/Glu-ADT_sf_sub_c"/>
</dbReference>
<dbReference type="SUPFAM" id="SSF141000">
    <property type="entry name" value="Glu-tRNAGln amidotransferase C subunit"/>
    <property type="match status" value="1"/>
</dbReference>
<dbReference type="InterPro" id="IPR003837">
    <property type="entry name" value="GatC"/>
</dbReference>
<dbReference type="EMBL" id="LBTA01000059">
    <property type="protein sequence ID" value="KKQ29642.1"/>
    <property type="molecule type" value="Genomic_DNA"/>
</dbReference>
<keyword evidence="1" id="KW-0808">Transferase</keyword>
<organism evidence="1 2">
    <name type="scientific">Candidatus Nomurabacteria bacterium GW2011_GWA1_37_20</name>
    <dbReference type="NCBI Taxonomy" id="1618729"/>
    <lineage>
        <taxon>Bacteria</taxon>
        <taxon>Candidatus Nomuraibacteriota</taxon>
    </lineage>
</organism>